<evidence type="ECO:0000313" key="3">
    <source>
        <dbReference type="Proteomes" id="UP000823915"/>
    </source>
</evidence>
<organism evidence="2 3">
    <name type="scientific">Candidatus Acutalibacter pullistercoris</name>
    <dbReference type="NCBI Taxonomy" id="2838418"/>
    <lineage>
        <taxon>Bacteria</taxon>
        <taxon>Bacillati</taxon>
        <taxon>Bacillota</taxon>
        <taxon>Clostridia</taxon>
        <taxon>Eubacteriales</taxon>
        <taxon>Acutalibacteraceae</taxon>
        <taxon>Acutalibacter</taxon>
    </lineage>
</organism>
<dbReference type="Pfam" id="PF00882">
    <property type="entry name" value="Zn_dep_PLPC"/>
    <property type="match status" value="1"/>
</dbReference>
<dbReference type="Proteomes" id="UP000823915">
    <property type="component" value="Unassembled WGS sequence"/>
</dbReference>
<sequence length="289" mass="33255">MPACLTHYHFAKNVLARLSQEEGQGIQECPFYWGAQGPDFLFCHRYLPWMKGRDLRDYGDKLHSETKPSQTFQSLRNFLERHKDPAYRSYVLGFVCHYALDSTAHPYVNDLAAHLRKTRPWETQSTMHGEVEAALDAIVLRRETGMLPSEVHLKRMFPKNEGVQRRIAKLYAALLLDLYGEDVPEALVLQATRDAHLVFALLNDRTGLKRQVFQRLERGKPGKITSHLVPITEDDGVDYANIQRQPWGDPPSSQNFFDLMDQAENLALELIRRFQTGDFARLTGERPFG</sequence>
<name>A0A9D2BZ30_9FIRM</name>
<dbReference type="AlphaFoldDB" id="A0A9D2BZ30"/>
<accession>A0A9D2BZ30</accession>
<comment type="caution">
    <text evidence="2">The sequence shown here is derived from an EMBL/GenBank/DDBJ whole genome shotgun (WGS) entry which is preliminary data.</text>
</comment>
<dbReference type="EMBL" id="DXDU01000010">
    <property type="protein sequence ID" value="HIY25688.1"/>
    <property type="molecule type" value="Genomic_DNA"/>
</dbReference>
<feature type="domain" description="Phospholipase C/D" evidence="1">
    <location>
        <begin position="6"/>
        <end position="175"/>
    </location>
</feature>
<evidence type="ECO:0000313" key="2">
    <source>
        <dbReference type="EMBL" id="HIY25688.1"/>
    </source>
</evidence>
<protein>
    <submittedName>
        <fullName evidence="2">Zinc dependent phospholipase C family protein</fullName>
    </submittedName>
</protein>
<reference evidence="2" key="2">
    <citation type="submission" date="2021-04" db="EMBL/GenBank/DDBJ databases">
        <authorList>
            <person name="Gilroy R."/>
        </authorList>
    </citation>
    <scope>NUCLEOTIDE SEQUENCE</scope>
    <source>
        <strain evidence="2">1282</strain>
    </source>
</reference>
<reference evidence="2" key="1">
    <citation type="journal article" date="2021" name="PeerJ">
        <title>Extensive microbial diversity within the chicken gut microbiome revealed by metagenomics and culture.</title>
        <authorList>
            <person name="Gilroy R."/>
            <person name="Ravi A."/>
            <person name="Getino M."/>
            <person name="Pursley I."/>
            <person name="Horton D.L."/>
            <person name="Alikhan N.F."/>
            <person name="Baker D."/>
            <person name="Gharbi K."/>
            <person name="Hall N."/>
            <person name="Watson M."/>
            <person name="Adriaenssens E.M."/>
            <person name="Foster-Nyarko E."/>
            <person name="Jarju S."/>
            <person name="Secka A."/>
            <person name="Antonio M."/>
            <person name="Oren A."/>
            <person name="Chaudhuri R.R."/>
            <person name="La Ragione R."/>
            <person name="Hildebrand F."/>
            <person name="Pallen M.J."/>
        </authorList>
    </citation>
    <scope>NUCLEOTIDE SEQUENCE</scope>
    <source>
        <strain evidence="2">1282</strain>
    </source>
</reference>
<gene>
    <name evidence="2" type="ORF">H9838_00760</name>
</gene>
<dbReference type="InterPro" id="IPR029002">
    <property type="entry name" value="PLPC/GPLD1"/>
</dbReference>
<evidence type="ECO:0000259" key="1">
    <source>
        <dbReference type="Pfam" id="PF00882"/>
    </source>
</evidence>
<proteinExistence type="predicted"/>